<sequence>MRARDGDRLDVRKPVRSVGQSQADELWMKLLSSGLIQAVHDGSRSRRPWFRFVIHKDGTETRVPAQPHTLPQQEVAQINFPSVPETQQHEASAASSFLQPDSTEPAAPEHSPRRIRNDQVAGILTTR</sequence>
<keyword evidence="3" id="KW-1185">Reference proteome</keyword>
<reference evidence="2" key="1">
    <citation type="submission" date="2020-03" db="EMBL/GenBank/DDBJ databases">
        <authorList>
            <person name="Weist P."/>
        </authorList>
    </citation>
    <scope>NUCLEOTIDE SEQUENCE</scope>
</reference>
<feature type="compositionally biased region" description="Polar residues" evidence="1">
    <location>
        <begin position="80"/>
        <end position="102"/>
    </location>
</feature>
<protein>
    <submittedName>
        <fullName evidence="2">Uncharacterized protein</fullName>
    </submittedName>
</protein>
<gene>
    <name evidence="2" type="ORF">PLEPLA_LOCUS23286</name>
</gene>
<dbReference type="Proteomes" id="UP001153269">
    <property type="component" value="Unassembled WGS sequence"/>
</dbReference>
<evidence type="ECO:0000313" key="2">
    <source>
        <dbReference type="EMBL" id="CAB1435196.1"/>
    </source>
</evidence>
<proteinExistence type="predicted"/>
<evidence type="ECO:0000256" key="1">
    <source>
        <dbReference type="SAM" id="MobiDB-lite"/>
    </source>
</evidence>
<dbReference type="EMBL" id="CADEAL010001745">
    <property type="protein sequence ID" value="CAB1435196.1"/>
    <property type="molecule type" value="Genomic_DNA"/>
</dbReference>
<accession>A0A9N7UR17</accession>
<name>A0A9N7UR17_PLEPL</name>
<comment type="caution">
    <text evidence="2">The sequence shown here is derived from an EMBL/GenBank/DDBJ whole genome shotgun (WGS) entry which is preliminary data.</text>
</comment>
<organism evidence="2 3">
    <name type="scientific">Pleuronectes platessa</name>
    <name type="common">European plaice</name>
    <dbReference type="NCBI Taxonomy" id="8262"/>
    <lineage>
        <taxon>Eukaryota</taxon>
        <taxon>Metazoa</taxon>
        <taxon>Chordata</taxon>
        <taxon>Craniata</taxon>
        <taxon>Vertebrata</taxon>
        <taxon>Euteleostomi</taxon>
        <taxon>Actinopterygii</taxon>
        <taxon>Neopterygii</taxon>
        <taxon>Teleostei</taxon>
        <taxon>Neoteleostei</taxon>
        <taxon>Acanthomorphata</taxon>
        <taxon>Carangaria</taxon>
        <taxon>Pleuronectiformes</taxon>
        <taxon>Pleuronectoidei</taxon>
        <taxon>Pleuronectidae</taxon>
        <taxon>Pleuronectes</taxon>
    </lineage>
</organism>
<dbReference type="AlphaFoldDB" id="A0A9N7UR17"/>
<feature type="region of interest" description="Disordered" evidence="1">
    <location>
        <begin position="80"/>
        <end position="127"/>
    </location>
</feature>
<evidence type="ECO:0000313" key="3">
    <source>
        <dbReference type="Proteomes" id="UP001153269"/>
    </source>
</evidence>